<accession>A0A0C3CRZ7</accession>
<keyword evidence="2" id="KW-1185">Reference proteome</keyword>
<protein>
    <submittedName>
        <fullName evidence="1">Uncharacterized protein</fullName>
    </submittedName>
</protein>
<gene>
    <name evidence="1" type="ORF">OIDMADRAFT_53304</name>
</gene>
<dbReference type="InParanoid" id="A0A0C3CRZ7"/>
<organism evidence="1 2">
    <name type="scientific">Oidiodendron maius (strain Zn)</name>
    <dbReference type="NCBI Taxonomy" id="913774"/>
    <lineage>
        <taxon>Eukaryota</taxon>
        <taxon>Fungi</taxon>
        <taxon>Dikarya</taxon>
        <taxon>Ascomycota</taxon>
        <taxon>Pezizomycotina</taxon>
        <taxon>Leotiomycetes</taxon>
        <taxon>Leotiomycetes incertae sedis</taxon>
        <taxon>Myxotrichaceae</taxon>
        <taxon>Oidiodendron</taxon>
    </lineage>
</organism>
<proteinExistence type="predicted"/>
<dbReference type="AlphaFoldDB" id="A0A0C3CRZ7"/>
<dbReference type="EMBL" id="KN832875">
    <property type="protein sequence ID" value="KIN01784.1"/>
    <property type="molecule type" value="Genomic_DNA"/>
</dbReference>
<reference evidence="1 2" key="1">
    <citation type="submission" date="2014-04" db="EMBL/GenBank/DDBJ databases">
        <authorList>
            <consortium name="DOE Joint Genome Institute"/>
            <person name="Kuo A."/>
            <person name="Martino E."/>
            <person name="Perotto S."/>
            <person name="Kohler A."/>
            <person name="Nagy L.G."/>
            <person name="Floudas D."/>
            <person name="Copeland A."/>
            <person name="Barry K.W."/>
            <person name="Cichocki N."/>
            <person name="Veneault-Fourrey C."/>
            <person name="LaButti K."/>
            <person name="Lindquist E.A."/>
            <person name="Lipzen A."/>
            <person name="Lundell T."/>
            <person name="Morin E."/>
            <person name="Murat C."/>
            <person name="Sun H."/>
            <person name="Tunlid A."/>
            <person name="Henrissat B."/>
            <person name="Grigoriev I.V."/>
            <person name="Hibbett D.S."/>
            <person name="Martin F."/>
            <person name="Nordberg H.P."/>
            <person name="Cantor M.N."/>
            <person name="Hua S.X."/>
        </authorList>
    </citation>
    <scope>NUCLEOTIDE SEQUENCE [LARGE SCALE GENOMIC DNA]</scope>
    <source>
        <strain evidence="1 2">Zn</strain>
    </source>
</reference>
<evidence type="ECO:0000313" key="1">
    <source>
        <dbReference type="EMBL" id="KIN01784.1"/>
    </source>
</evidence>
<reference evidence="2" key="2">
    <citation type="submission" date="2015-01" db="EMBL/GenBank/DDBJ databases">
        <title>Evolutionary Origins and Diversification of the Mycorrhizal Mutualists.</title>
        <authorList>
            <consortium name="DOE Joint Genome Institute"/>
            <consortium name="Mycorrhizal Genomics Consortium"/>
            <person name="Kohler A."/>
            <person name="Kuo A."/>
            <person name="Nagy L.G."/>
            <person name="Floudas D."/>
            <person name="Copeland A."/>
            <person name="Barry K.W."/>
            <person name="Cichocki N."/>
            <person name="Veneault-Fourrey C."/>
            <person name="LaButti K."/>
            <person name="Lindquist E.A."/>
            <person name="Lipzen A."/>
            <person name="Lundell T."/>
            <person name="Morin E."/>
            <person name="Murat C."/>
            <person name="Riley R."/>
            <person name="Ohm R."/>
            <person name="Sun H."/>
            <person name="Tunlid A."/>
            <person name="Henrissat B."/>
            <person name="Grigoriev I.V."/>
            <person name="Hibbett D.S."/>
            <person name="Martin F."/>
        </authorList>
    </citation>
    <scope>NUCLEOTIDE SEQUENCE [LARGE SCALE GENOMIC DNA]</scope>
    <source>
        <strain evidence="2">Zn</strain>
    </source>
</reference>
<dbReference type="Proteomes" id="UP000054321">
    <property type="component" value="Unassembled WGS sequence"/>
</dbReference>
<sequence>MRLLDCVKSPLSLGTRATQQVDDLDSERPFMGVSMAAGTRWEGHVIQQSQLLLRGRKHHYNNRLDGGRVQLKYYHQIDPTAAVI</sequence>
<name>A0A0C3CRZ7_OIDMZ</name>
<evidence type="ECO:0000313" key="2">
    <source>
        <dbReference type="Proteomes" id="UP000054321"/>
    </source>
</evidence>
<dbReference type="HOGENOM" id="CLU_2528061_0_0_1"/>